<dbReference type="Pfam" id="PF00392">
    <property type="entry name" value="GntR"/>
    <property type="match status" value="1"/>
</dbReference>
<protein>
    <submittedName>
        <fullName evidence="6">UTRA domain-containing protein</fullName>
    </submittedName>
</protein>
<dbReference type="InterPro" id="IPR036388">
    <property type="entry name" value="WH-like_DNA-bd_sf"/>
</dbReference>
<comment type="caution">
    <text evidence="6">The sequence shown here is derived from an EMBL/GenBank/DDBJ whole genome shotgun (WGS) entry which is preliminary data.</text>
</comment>
<dbReference type="PROSITE" id="PS50949">
    <property type="entry name" value="HTH_GNTR"/>
    <property type="match status" value="1"/>
</dbReference>
<name>A0A6L5GG82_9ACTN</name>
<dbReference type="InterPro" id="IPR011663">
    <property type="entry name" value="UTRA"/>
</dbReference>
<dbReference type="InterPro" id="IPR036390">
    <property type="entry name" value="WH_DNA-bd_sf"/>
</dbReference>
<feature type="domain" description="HTH gntR-type" evidence="5">
    <location>
        <begin position="1"/>
        <end position="63"/>
    </location>
</feature>
<dbReference type="EMBL" id="WIAO01000053">
    <property type="protein sequence ID" value="MQM28712.1"/>
    <property type="molecule type" value="Genomic_DNA"/>
</dbReference>
<dbReference type="Gene3D" id="3.40.1410.10">
    <property type="entry name" value="Chorismate lyase-like"/>
    <property type="match status" value="1"/>
</dbReference>
<dbReference type="PRINTS" id="PR00035">
    <property type="entry name" value="HTHGNTR"/>
</dbReference>
<keyword evidence="1" id="KW-0805">Transcription regulation</keyword>
<dbReference type="Proteomes" id="UP000477750">
    <property type="component" value="Unassembled WGS sequence"/>
</dbReference>
<organism evidence="6 7">
    <name type="scientific">Glycomyces albidus</name>
    <dbReference type="NCBI Taxonomy" id="2656774"/>
    <lineage>
        <taxon>Bacteria</taxon>
        <taxon>Bacillati</taxon>
        <taxon>Actinomycetota</taxon>
        <taxon>Actinomycetes</taxon>
        <taxon>Glycomycetales</taxon>
        <taxon>Glycomycetaceae</taxon>
        <taxon>Glycomyces</taxon>
    </lineage>
</organism>
<keyword evidence="7" id="KW-1185">Reference proteome</keyword>
<dbReference type="GO" id="GO:0045892">
    <property type="term" value="P:negative regulation of DNA-templated transcription"/>
    <property type="evidence" value="ECO:0007669"/>
    <property type="project" value="TreeGrafter"/>
</dbReference>
<keyword evidence="3" id="KW-0804">Transcription</keyword>
<dbReference type="InterPro" id="IPR000524">
    <property type="entry name" value="Tscrpt_reg_HTH_GntR"/>
</dbReference>
<dbReference type="SMART" id="SM00866">
    <property type="entry name" value="UTRA"/>
    <property type="match status" value="1"/>
</dbReference>
<dbReference type="GO" id="GO:0003700">
    <property type="term" value="F:DNA-binding transcription factor activity"/>
    <property type="evidence" value="ECO:0007669"/>
    <property type="project" value="InterPro"/>
</dbReference>
<dbReference type="Gene3D" id="1.10.10.10">
    <property type="entry name" value="Winged helix-like DNA-binding domain superfamily/Winged helix DNA-binding domain"/>
    <property type="match status" value="1"/>
</dbReference>
<dbReference type="GO" id="GO:0003677">
    <property type="term" value="F:DNA binding"/>
    <property type="evidence" value="ECO:0007669"/>
    <property type="project" value="UniProtKB-KW"/>
</dbReference>
<evidence type="ECO:0000256" key="2">
    <source>
        <dbReference type="ARBA" id="ARBA00023125"/>
    </source>
</evidence>
<dbReference type="AlphaFoldDB" id="A0A6L5GG82"/>
<sequence>MANKLRADILSGDLPPGSPLPSQRELAEKYGVARNTAAEAVKILESEGLIESRNRARPKVRERRRLLRLGAERYSNRLRNETGLSPFRAEVEKQGKTARVDCTSIERVAAPEEIAERLDLPADDGTVVRRENWYFADDEPVQVGVTYIPWAIAEGTVLATSANMGKGSLYARFEDRGHRITWIREEIGSRMPTPEETERLAIPAGVPVIDVIHTGIDQDEKPFEVTTFTMRADLNGLDYRIHIED</sequence>
<evidence type="ECO:0000313" key="7">
    <source>
        <dbReference type="Proteomes" id="UP000477750"/>
    </source>
</evidence>
<dbReference type="InterPro" id="IPR050679">
    <property type="entry name" value="Bact_HTH_transcr_reg"/>
</dbReference>
<keyword evidence="2" id="KW-0238">DNA-binding</keyword>
<evidence type="ECO:0000256" key="1">
    <source>
        <dbReference type="ARBA" id="ARBA00023015"/>
    </source>
</evidence>
<accession>A0A6L5GG82</accession>
<proteinExistence type="predicted"/>
<dbReference type="Pfam" id="PF07702">
    <property type="entry name" value="UTRA"/>
    <property type="match status" value="1"/>
</dbReference>
<dbReference type="PANTHER" id="PTHR44846">
    <property type="entry name" value="MANNOSYL-D-GLYCERATE TRANSPORT/METABOLISM SYSTEM REPRESSOR MNGR-RELATED"/>
    <property type="match status" value="1"/>
</dbReference>
<dbReference type="InterPro" id="IPR028978">
    <property type="entry name" value="Chorismate_lyase_/UTRA_dom_sf"/>
</dbReference>
<gene>
    <name evidence="6" type="ORF">GFD30_24585</name>
</gene>
<evidence type="ECO:0000259" key="5">
    <source>
        <dbReference type="PROSITE" id="PS50949"/>
    </source>
</evidence>
<evidence type="ECO:0000256" key="3">
    <source>
        <dbReference type="ARBA" id="ARBA00023163"/>
    </source>
</evidence>
<dbReference type="CDD" id="cd07377">
    <property type="entry name" value="WHTH_GntR"/>
    <property type="match status" value="1"/>
</dbReference>
<evidence type="ECO:0000313" key="6">
    <source>
        <dbReference type="EMBL" id="MQM28712.1"/>
    </source>
</evidence>
<reference evidence="6 7" key="1">
    <citation type="submission" date="2019-10" db="EMBL/GenBank/DDBJ databases">
        <title>Glycomyces albidus sp. nov., a novel actinomycete isolated from rhizosphere soil of wheat (Triticum aestivum L.).</title>
        <authorList>
            <person name="Qian L."/>
        </authorList>
    </citation>
    <scope>NUCLEOTIDE SEQUENCE [LARGE SCALE GENOMIC DNA]</scope>
    <source>
        <strain evidence="6 7">NEAU-7082</strain>
    </source>
</reference>
<evidence type="ECO:0000256" key="4">
    <source>
        <dbReference type="SAM" id="MobiDB-lite"/>
    </source>
</evidence>
<dbReference type="SMART" id="SM00345">
    <property type="entry name" value="HTH_GNTR"/>
    <property type="match status" value="1"/>
</dbReference>
<feature type="region of interest" description="Disordered" evidence="4">
    <location>
        <begin position="1"/>
        <end position="23"/>
    </location>
</feature>
<dbReference type="RefSeq" id="WP_153027804.1">
    <property type="nucleotide sequence ID" value="NZ_WIAO01000053.1"/>
</dbReference>
<dbReference type="SUPFAM" id="SSF64288">
    <property type="entry name" value="Chorismate lyase-like"/>
    <property type="match status" value="1"/>
</dbReference>
<dbReference type="SUPFAM" id="SSF46785">
    <property type="entry name" value="Winged helix' DNA-binding domain"/>
    <property type="match status" value="1"/>
</dbReference>
<dbReference type="PANTHER" id="PTHR44846:SF17">
    <property type="entry name" value="GNTR-FAMILY TRANSCRIPTIONAL REGULATOR"/>
    <property type="match status" value="1"/>
</dbReference>